<proteinExistence type="inferred from homology"/>
<dbReference type="GO" id="GO:0003723">
    <property type="term" value="F:RNA binding"/>
    <property type="evidence" value="ECO:0007669"/>
    <property type="project" value="UniProtKB-KW"/>
</dbReference>
<dbReference type="STRING" id="40754.THII_3429"/>
<evidence type="ECO:0000256" key="3">
    <source>
        <dbReference type="ARBA" id="ARBA00010876"/>
    </source>
</evidence>
<evidence type="ECO:0000256" key="9">
    <source>
        <dbReference type="RuleBase" id="RU362028"/>
    </source>
</evidence>
<dbReference type="SMART" id="SM00363">
    <property type="entry name" value="S4"/>
    <property type="match status" value="1"/>
</dbReference>
<dbReference type="Pfam" id="PF01479">
    <property type="entry name" value="S4"/>
    <property type="match status" value="1"/>
</dbReference>
<evidence type="ECO:0000256" key="2">
    <source>
        <dbReference type="ARBA" id="ARBA00002876"/>
    </source>
</evidence>
<dbReference type="OrthoDB" id="9807829at2"/>
<feature type="active site" evidence="7">
    <location>
        <position position="145"/>
    </location>
</feature>
<dbReference type="NCBIfam" id="NF008249">
    <property type="entry name" value="PRK11025.1"/>
    <property type="match status" value="1"/>
</dbReference>
<protein>
    <recommendedName>
        <fullName evidence="9">Pseudouridine synthase</fullName>
        <ecNumber evidence="9">5.4.99.-</ecNumber>
    </recommendedName>
</protein>
<evidence type="ECO:0000313" key="11">
    <source>
        <dbReference type="EMBL" id="BAP57726.1"/>
    </source>
</evidence>
<dbReference type="CDD" id="cd00165">
    <property type="entry name" value="S4"/>
    <property type="match status" value="1"/>
</dbReference>
<dbReference type="PROSITE" id="PS50889">
    <property type="entry name" value="S4"/>
    <property type="match status" value="1"/>
</dbReference>
<accession>A0A090BVZ7</accession>
<dbReference type="EMBL" id="AP014633">
    <property type="protein sequence ID" value="BAP57726.1"/>
    <property type="molecule type" value="Genomic_DNA"/>
</dbReference>
<dbReference type="InterPro" id="IPR006224">
    <property type="entry name" value="PsdUridine_synth_RluA-like_CS"/>
</dbReference>
<feature type="domain" description="RNA-binding S4" evidence="10">
    <location>
        <begin position="23"/>
        <end position="78"/>
    </location>
</feature>
<dbReference type="HOGENOM" id="CLU_016902_1_1_6"/>
<dbReference type="InterPro" id="IPR006225">
    <property type="entry name" value="PsdUridine_synth_RluC/D"/>
</dbReference>
<dbReference type="KEGG" id="tig:THII_3429"/>
<comment type="similarity">
    <text evidence="3 9">Belongs to the pseudouridine synthase RluA family.</text>
</comment>
<dbReference type="PANTHER" id="PTHR21600">
    <property type="entry name" value="MITOCHONDRIAL RNA PSEUDOURIDINE SYNTHASE"/>
    <property type="match status" value="1"/>
</dbReference>
<dbReference type="Pfam" id="PF00849">
    <property type="entry name" value="PseudoU_synth_2"/>
    <property type="match status" value="1"/>
</dbReference>
<organism evidence="11 12">
    <name type="scientific">Thioploca ingrica</name>
    <dbReference type="NCBI Taxonomy" id="40754"/>
    <lineage>
        <taxon>Bacteria</taxon>
        <taxon>Pseudomonadati</taxon>
        <taxon>Pseudomonadota</taxon>
        <taxon>Gammaproteobacteria</taxon>
        <taxon>Thiotrichales</taxon>
        <taxon>Thiotrichaceae</taxon>
        <taxon>Thioploca</taxon>
    </lineage>
</organism>
<evidence type="ECO:0000256" key="1">
    <source>
        <dbReference type="ARBA" id="ARBA00000381"/>
    </source>
</evidence>
<dbReference type="Gene3D" id="3.10.290.10">
    <property type="entry name" value="RNA-binding S4 domain"/>
    <property type="match status" value="1"/>
</dbReference>
<dbReference type="InterPro" id="IPR002942">
    <property type="entry name" value="S4_RNA-bd"/>
</dbReference>
<comment type="function">
    <text evidence="2">Responsible for synthesis of pseudouridine from uracil at positions 955, 2504 and 2580 in 23S ribosomal RNA.</text>
</comment>
<dbReference type="NCBIfam" id="TIGR00005">
    <property type="entry name" value="rluA_subfam"/>
    <property type="match status" value="1"/>
</dbReference>
<dbReference type="PROSITE" id="PS01129">
    <property type="entry name" value="PSI_RLU"/>
    <property type="match status" value="1"/>
</dbReference>
<comment type="catalytic activity">
    <reaction evidence="1">
        <text>uridine(955/2504/2580) in 23S rRNA = pseudouridine(955/2504/2580) in 23S rRNA</text>
        <dbReference type="Rhea" id="RHEA:42528"/>
        <dbReference type="Rhea" id="RHEA-COMP:10099"/>
        <dbReference type="Rhea" id="RHEA-COMP:10100"/>
        <dbReference type="ChEBI" id="CHEBI:65314"/>
        <dbReference type="ChEBI" id="CHEBI:65315"/>
        <dbReference type="EC" id="5.4.99.24"/>
    </reaction>
</comment>
<dbReference type="Gene3D" id="3.30.2350.10">
    <property type="entry name" value="Pseudouridine synthase"/>
    <property type="match status" value="1"/>
</dbReference>
<comment type="catalytic activity">
    <reaction evidence="9">
        <text>a uridine in RNA = a pseudouridine in RNA</text>
        <dbReference type="Rhea" id="RHEA:48348"/>
        <dbReference type="Rhea" id="RHEA-COMP:12068"/>
        <dbReference type="Rhea" id="RHEA-COMP:12069"/>
        <dbReference type="ChEBI" id="CHEBI:65314"/>
        <dbReference type="ChEBI" id="CHEBI:65315"/>
    </reaction>
</comment>
<dbReference type="Proteomes" id="UP000031623">
    <property type="component" value="Chromosome"/>
</dbReference>
<dbReference type="InterPro" id="IPR006145">
    <property type="entry name" value="PsdUridine_synth_RsuA/RluA"/>
</dbReference>
<dbReference type="CDD" id="cd02869">
    <property type="entry name" value="PseudoU_synth_RluA_like"/>
    <property type="match status" value="1"/>
</dbReference>
<dbReference type="SUPFAM" id="SSF55120">
    <property type="entry name" value="Pseudouridine synthase"/>
    <property type="match status" value="1"/>
</dbReference>
<dbReference type="EC" id="5.4.99.-" evidence="9"/>
<evidence type="ECO:0000256" key="6">
    <source>
        <dbReference type="ARBA" id="ARBA00023235"/>
    </source>
</evidence>
<keyword evidence="4" id="KW-0698">rRNA processing</keyword>
<dbReference type="InterPro" id="IPR036986">
    <property type="entry name" value="S4_RNA-bd_sf"/>
</dbReference>
<gene>
    <name evidence="11" type="ORF">THII_3429</name>
</gene>
<keyword evidence="12" id="KW-1185">Reference proteome</keyword>
<keyword evidence="5 8" id="KW-0694">RNA-binding</keyword>
<evidence type="ECO:0000256" key="5">
    <source>
        <dbReference type="ARBA" id="ARBA00022884"/>
    </source>
</evidence>
<reference evidence="11 12" key="1">
    <citation type="journal article" date="2014" name="ISME J.">
        <title>Ecophysiology of Thioploca ingrica as revealed by the complete genome sequence supplemented with proteomic evidence.</title>
        <authorList>
            <person name="Kojima H."/>
            <person name="Ogura Y."/>
            <person name="Yamamoto N."/>
            <person name="Togashi T."/>
            <person name="Mori H."/>
            <person name="Watanabe T."/>
            <person name="Nemoto F."/>
            <person name="Kurokawa K."/>
            <person name="Hayashi T."/>
            <person name="Fukui M."/>
        </authorList>
    </citation>
    <scope>NUCLEOTIDE SEQUENCE [LARGE SCALE GENOMIC DNA]</scope>
</reference>
<dbReference type="GO" id="GO:0160141">
    <property type="term" value="F:23S rRNA pseudouridine(955/2504/2580) synthase activity"/>
    <property type="evidence" value="ECO:0007669"/>
    <property type="project" value="UniProtKB-EC"/>
</dbReference>
<sequence>MESSTLTPNTVAYLQITSEQAGQRIDNFLHTHLKGVPKTHLYRILRTGEVRVNKSRIKPTYRLQNGDVIRLPPLHFQPTSTQSPAVTQQQQLAQTILYEDNRLIVINKPAGMAVHGGSGIQAGVIEALRALYPQLPYLELVHRLDRDTSGCLMIAKKSSMLRRLHDLLRNGEIDKQYLALVQGYWNPNLTQVELPLRKNILSSGERIVRVQVSGKHSVSQFQVERHLTTTTLLRIKPLTGRTHQIRVHTAHVGHPIAGDNKYGDDTFNQKMRQLKLNRLFLHAEKLSLTLPELNFQLAVVAPLPPRLTQVLHHLDTVHVKTV</sequence>
<keyword evidence="6 9" id="KW-0413">Isomerase</keyword>
<evidence type="ECO:0000256" key="7">
    <source>
        <dbReference type="PIRSR" id="PIRSR606225-1"/>
    </source>
</evidence>
<evidence type="ECO:0000313" key="12">
    <source>
        <dbReference type="Proteomes" id="UP000031623"/>
    </source>
</evidence>
<dbReference type="GO" id="GO:0000455">
    <property type="term" value="P:enzyme-directed rRNA pseudouridine synthesis"/>
    <property type="evidence" value="ECO:0007669"/>
    <property type="project" value="UniProtKB-ARBA"/>
</dbReference>
<dbReference type="InterPro" id="IPR020103">
    <property type="entry name" value="PsdUridine_synth_cat_dom_sf"/>
</dbReference>
<dbReference type="AlphaFoldDB" id="A0A090BVZ7"/>
<evidence type="ECO:0000259" key="10">
    <source>
        <dbReference type="SMART" id="SM00363"/>
    </source>
</evidence>
<dbReference type="PANTHER" id="PTHR21600:SF92">
    <property type="entry name" value="RIBOSOMAL LARGE SUBUNIT PSEUDOURIDINE SYNTHASE C"/>
    <property type="match status" value="1"/>
</dbReference>
<evidence type="ECO:0000256" key="8">
    <source>
        <dbReference type="PROSITE-ProRule" id="PRU00182"/>
    </source>
</evidence>
<name>A0A090BVZ7_9GAMM</name>
<dbReference type="SUPFAM" id="SSF55174">
    <property type="entry name" value="Alpha-L RNA-binding motif"/>
    <property type="match status" value="1"/>
</dbReference>
<evidence type="ECO:0000256" key="4">
    <source>
        <dbReference type="ARBA" id="ARBA00022552"/>
    </source>
</evidence>
<dbReference type="InterPro" id="IPR050188">
    <property type="entry name" value="RluA_PseudoU_synthase"/>
</dbReference>